<evidence type="ECO:0000313" key="2">
    <source>
        <dbReference type="EMBL" id="MFA9460881.1"/>
    </source>
</evidence>
<proteinExistence type="predicted"/>
<organism evidence="2 3">
    <name type="scientific">Thiohalorhabdus methylotrophus</name>
    <dbReference type="NCBI Taxonomy" id="3242694"/>
    <lineage>
        <taxon>Bacteria</taxon>
        <taxon>Pseudomonadati</taxon>
        <taxon>Pseudomonadota</taxon>
        <taxon>Gammaproteobacteria</taxon>
        <taxon>Thiohalorhabdales</taxon>
        <taxon>Thiohalorhabdaceae</taxon>
        <taxon>Thiohalorhabdus</taxon>
    </lineage>
</organism>
<comment type="caution">
    <text evidence="2">The sequence shown here is derived from an EMBL/GenBank/DDBJ whole genome shotgun (WGS) entry which is preliminary data.</text>
</comment>
<dbReference type="EMBL" id="JBGUAW010000005">
    <property type="protein sequence ID" value="MFA9460881.1"/>
    <property type="molecule type" value="Genomic_DNA"/>
</dbReference>
<dbReference type="RefSeq" id="WP_373655665.1">
    <property type="nucleotide sequence ID" value="NZ_JBGUAW010000005.1"/>
</dbReference>
<protein>
    <submittedName>
        <fullName evidence="2">Uncharacterized protein</fullName>
    </submittedName>
</protein>
<evidence type="ECO:0000313" key="3">
    <source>
        <dbReference type="Proteomes" id="UP001575181"/>
    </source>
</evidence>
<sequence>MARRREARLLRGRHDKETARSKRREDLFQGAENRPELFQDLLRQEPDEDIVERVENHWLPAIRQGQLTQALPEDALFFLKVWALETLSEEKIHEAMERGGDLRALSERMRSIEEEHGIERGEPWLPGEGPGHWEELRQQWQEKVDAIFQRTLEEHDEHELARRFRDDPGVLEEQMEKGRRYIFGA</sequence>
<accession>A0ABV4TXM4</accession>
<keyword evidence="3" id="KW-1185">Reference proteome</keyword>
<dbReference type="Proteomes" id="UP001575181">
    <property type="component" value="Unassembled WGS sequence"/>
</dbReference>
<name>A0ABV4TXM4_9GAMM</name>
<evidence type="ECO:0000256" key="1">
    <source>
        <dbReference type="SAM" id="MobiDB-lite"/>
    </source>
</evidence>
<feature type="compositionally biased region" description="Basic and acidic residues" evidence="1">
    <location>
        <begin position="7"/>
        <end position="31"/>
    </location>
</feature>
<feature type="region of interest" description="Disordered" evidence="1">
    <location>
        <begin position="1"/>
        <end position="31"/>
    </location>
</feature>
<reference evidence="2 3" key="1">
    <citation type="submission" date="2024-08" db="EMBL/GenBank/DDBJ databases">
        <title>Whole-genome sequencing of halo(alkali)philic microorganisms from hypersaline lakes.</title>
        <authorList>
            <person name="Sorokin D.Y."/>
            <person name="Merkel A.Y."/>
            <person name="Messina E."/>
            <person name="Yakimov M."/>
        </authorList>
    </citation>
    <scope>NUCLEOTIDE SEQUENCE [LARGE SCALE GENOMIC DNA]</scope>
    <source>
        <strain evidence="2 3">Cl-TMA</strain>
    </source>
</reference>
<gene>
    <name evidence="2" type="ORF">ACERLL_08590</name>
</gene>